<protein>
    <recommendedName>
        <fullName evidence="5">Secreted protein</fullName>
    </recommendedName>
</protein>
<dbReference type="Proteomes" id="UP000256964">
    <property type="component" value="Unassembled WGS sequence"/>
</dbReference>
<gene>
    <name evidence="3" type="ORF">OH76DRAFT_431559</name>
</gene>
<keyword evidence="2" id="KW-0732">Signal</keyword>
<feature type="region of interest" description="Disordered" evidence="1">
    <location>
        <begin position="116"/>
        <end position="141"/>
    </location>
</feature>
<accession>A0A371DDK0</accession>
<feature type="signal peptide" evidence="2">
    <location>
        <begin position="1"/>
        <end position="15"/>
    </location>
</feature>
<dbReference type="EMBL" id="KZ857398">
    <property type="protein sequence ID" value="RDX50625.1"/>
    <property type="molecule type" value="Genomic_DNA"/>
</dbReference>
<name>A0A371DDK0_9APHY</name>
<evidence type="ECO:0000313" key="4">
    <source>
        <dbReference type="Proteomes" id="UP000256964"/>
    </source>
</evidence>
<feature type="region of interest" description="Disordered" evidence="1">
    <location>
        <begin position="68"/>
        <end position="102"/>
    </location>
</feature>
<dbReference type="AlphaFoldDB" id="A0A371DDK0"/>
<sequence>MLAALSLCLPPALLRDRAVVDVCHCVATLLQTTPCIPPATTLGLSGTLSRGRRHAVATRKRCPLRPRCGEPRGWLPEPPASDSVDVRVGPGGDIDETHQQKGSACGWEAELCIRTSSSSSGRSLDPIPIMSGRPARTPPRYPLILLSPPA</sequence>
<organism evidence="3 4">
    <name type="scientific">Lentinus brumalis</name>
    <dbReference type="NCBI Taxonomy" id="2498619"/>
    <lineage>
        <taxon>Eukaryota</taxon>
        <taxon>Fungi</taxon>
        <taxon>Dikarya</taxon>
        <taxon>Basidiomycota</taxon>
        <taxon>Agaricomycotina</taxon>
        <taxon>Agaricomycetes</taxon>
        <taxon>Polyporales</taxon>
        <taxon>Polyporaceae</taxon>
        <taxon>Lentinus</taxon>
    </lineage>
</organism>
<evidence type="ECO:0000313" key="3">
    <source>
        <dbReference type="EMBL" id="RDX50625.1"/>
    </source>
</evidence>
<reference evidence="3 4" key="1">
    <citation type="journal article" date="2018" name="Biotechnol. Biofuels">
        <title>Integrative visual omics of the white-rot fungus Polyporus brumalis exposes the biotechnological potential of its oxidative enzymes for delignifying raw plant biomass.</title>
        <authorList>
            <person name="Miyauchi S."/>
            <person name="Rancon A."/>
            <person name="Drula E."/>
            <person name="Hage H."/>
            <person name="Chaduli D."/>
            <person name="Favel A."/>
            <person name="Grisel S."/>
            <person name="Henrissat B."/>
            <person name="Herpoel-Gimbert I."/>
            <person name="Ruiz-Duenas F.J."/>
            <person name="Chevret D."/>
            <person name="Hainaut M."/>
            <person name="Lin J."/>
            <person name="Wang M."/>
            <person name="Pangilinan J."/>
            <person name="Lipzen A."/>
            <person name="Lesage-Meessen L."/>
            <person name="Navarro D."/>
            <person name="Riley R."/>
            <person name="Grigoriev I.V."/>
            <person name="Zhou S."/>
            <person name="Raouche S."/>
            <person name="Rosso M.N."/>
        </authorList>
    </citation>
    <scope>NUCLEOTIDE SEQUENCE [LARGE SCALE GENOMIC DNA]</scope>
    <source>
        <strain evidence="3 4">BRFM 1820</strain>
    </source>
</reference>
<proteinExistence type="predicted"/>
<evidence type="ECO:0000256" key="2">
    <source>
        <dbReference type="SAM" id="SignalP"/>
    </source>
</evidence>
<evidence type="ECO:0000256" key="1">
    <source>
        <dbReference type="SAM" id="MobiDB-lite"/>
    </source>
</evidence>
<feature type="chain" id="PRO_5016737041" description="Secreted protein" evidence="2">
    <location>
        <begin position="16"/>
        <end position="150"/>
    </location>
</feature>
<keyword evidence="4" id="KW-1185">Reference proteome</keyword>
<evidence type="ECO:0008006" key="5">
    <source>
        <dbReference type="Google" id="ProtNLM"/>
    </source>
</evidence>